<accession>M8DLD6</accession>
<dbReference type="InterPro" id="IPR011109">
    <property type="entry name" value="DNA_bind_recombinase_dom"/>
</dbReference>
<dbReference type="SUPFAM" id="SSF53041">
    <property type="entry name" value="Resolvase-like"/>
    <property type="match status" value="1"/>
</dbReference>
<dbReference type="Gene3D" id="3.90.1750.20">
    <property type="entry name" value="Putative Large Serine Recombinase, Chain B, Domain 2"/>
    <property type="match status" value="1"/>
</dbReference>
<name>M8DLD6_9BACL</name>
<evidence type="ECO:0000313" key="4">
    <source>
        <dbReference type="EMBL" id="EMT54458.1"/>
    </source>
</evidence>
<dbReference type="Pfam" id="PF07508">
    <property type="entry name" value="Recombinase"/>
    <property type="match status" value="1"/>
</dbReference>
<dbReference type="PANTHER" id="PTHR30461:SF23">
    <property type="entry name" value="DNA RECOMBINASE-RELATED"/>
    <property type="match status" value="1"/>
</dbReference>
<dbReference type="InterPro" id="IPR038109">
    <property type="entry name" value="DNA_bind_recomb_sf"/>
</dbReference>
<gene>
    <name evidence="4" type="ORF">I532_02600</name>
</gene>
<evidence type="ECO:0008006" key="6">
    <source>
        <dbReference type="Google" id="ProtNLM"/>
    </source>
</evidence>
<dbReference type="InterPro" id="IPR050639">
    <property type="entry name" value="SSR_resolvase"/>
</dbReference>
<evidence type="ECO:0000256" key="1">
    <source>
        <dbReference type="SAM" id="Coils"/>
    </source>
</evidence>
<dbReference type="GO" id="GO:0000150">
    <property type="term" value="F:DNA strand exchange activity"/>
    <property type="evidence" value="ECO:0007669"/>
    <property type="project" value="InterPro"/>
</dbReference>
<sequence>MHTLPIGKYAAYLRKSRVDLEAEARGEEDTYKRHKRILQELAKRYGITLDKIYREKPATSGERISERPEMICLLEDVENEQWTGILVVEVERLARGDTMDQGIVANAFKYSNTLIVTPMRVYDPQNPDDEEYFEFGLFMSRREFKTITRRLQSGRVDGVRDGRYVGNTPPYGYQRVKLPGKGWTLEPHPEQAPIVQLIFSLYTDPNPERRMGTARLARKLNAMGVPTARKSRWTVATINGLLRNPVYIGRVRWGARPQVKRRDGKSRPRKPRDQWVEAKGMHTPLIDEDTFALAQTIMEENRHTPLPKGKISNPLAGLIRCDMCGGPMVLRPYGEKNPAAMICPAQDCVNVSSYFHVVEDRLLRSLQEWLKSYKAQWKEKQPKPNRNDQMKWKAHEEMLKSLRKKLTALEAQKNEVHNLLELKVYSIDIYKERSQSLAKQINDTRQAISQTEQEMELEQKRIAARTETIPQVEHVLEAYHKTDDPAKKNALLKSVVEQATYRKEKGGRWNPEAVNQFTLVLYPKLPKRRDRPSHR</sequence>
<dbReference type="Pfam" id="PF00239">
    <property type="entry name" value="Resolvase"/>
    <property type="match status" value="1"/>
</dbReference>
<protein>
    <recommendedName>
        <fullName evidence="6">Recombinase</fullName>
    </recommendedName>
</protein>
<dbReference type="GO" id="GO:0003677">
    <property type="term" value="F:DNA binding"/>
    <property type="evidence" value="ECO:0007669"/>
    <property type="project" value="InterPro"/>
</dbReference>
<proteinExistence type="predicted"/>
<dbReference type="InterPro" id="IPR006119">
    <property type="entry name" value="Resolv_N"/>
</dbReference>
<dbReference type="CDD" id="cd00338">
    <property type="entry name" value="Ser_Recombinase"/>
    <property type="match status" value="1"/>
</dbReference>
<dbReference type="Gene3D" id="3.40.50.1390">
    <property type="entry name" value="Resolvase, N-terminal catalytic domain"/>
    <property type="match status" value="1"/>
</dbReference>
<dbReference type="PANTHER" id="PTHR30461">
    <property type="entry name" value="DNA-INVERTASE FROM LAMBDOID PROPHAGE"/>
    <property type="match status" value="1"/>
</dbReference>
<dbReference type="SMART" id="SM00857">
    <property type="entry name" value="Resolvase"/>
    <property type="match status" value="1"/>
</dbReference>
<feature type="domain" description="Recombinase" evidence="3">
    <location>
        <begin position="170"/>
        <end position="304"/>
    </location>
</feature>
<dbReference type="OrthoDB" id="65783at2"/>
<organism evidence="4 5">
    <name type="scientific">Brevibacillus borstelensis AK1</name>
    <dbReference type="NCBI Taxonomy" id="1300222"/>
    <lineage>
        <taxon>Bacteria</taxon>
        <taxon>Bacillati</taxon>
        <taxon>Bacillota</taxon>
        <taxon>Bacilli</taxon>
        <taxon>Bacillales</taxon>
        <taxon>Paenibacillaceae</taxon>
        <taxon>Brevibacillus</taxon>
    </lineage>
</organism>
<dbReference type="PROSITE" id="PS51736">
    <property type="entry name" value="RECOMBINASES_3"/>
    <property type="match status" value="1"/>
</dbReference>
<comment type="caution">
    <text evidence="4">The sequence shown here is derived from an EMBL/GenBank/DDBJ whole genome shotgun (WGS) entry which is preliminary data.</text>
</comment>
<dbReference type="Proteomes" id="UP000012081">
    <property type="component" value="Unassembled WGS sequence"/>
</dbReference>
<dbReference type="PATRIC" id="fig|1300222.3.peg.552"/>
<evidence type="ECO:0000313" key="5">
    <source>
        <dbReference type="Proteomes" id="UP000012081"/>
    </source>
</evidence>
<dbReference type="STRING" id="1300222.I532_02600"/>
<dbReference type="InterPro" id="IPR036162">
    <property type="entry name" value="Resolvase-like_N_sf"/>
</dbReference>
<dbReference type="EMBL" id="APBN01000001">
    <property type="protein sequence ID" value="EMT54458.1"/>
    <property type="molecule type" value="Genomic_DNA"/>
</dbReference>
<dbReference type="AlphaFoldDB" id="M8DLD6"/>
<dbReference type="PROSITE" id="PS51737">
    <property type="entry name" value="RECOMBINASE_DNA_BIND"/>
    <property type="match status" value="1"/>
</dbReference>
<feature type="domain" description="Resolvase/invertase-type recombinase catalytic" evidence="2">
    <location>
        <begin position="8"/>
        <end position="162"/>
    </location>
</feature>
<evidence type="ECO:0000259" key="3">
    <source>
        <dbReference type="PROSITE" id="PS51737"/>
    </source>
</evidence>
<evidence type="ECO:0000259" key="2">
    <source>
        <dbReference type="PROSITE" id="PS51736"/>
    </source>
</evidence>
<feature type="coiled-coil region" evidence="1">
    <location>
        <begin position="392"/>
        <end position="461"/>
    </location>
</feature>
<keyword evidence="5" id="KW-1185">Reference proteome</keyword>
<keyword evidence="1" id="KW-0175">Coiled coil</keyword>
<reference evidence="4 5" key="1">
    <citation type="submission" date="2013-03" db="EMBL/GenBank/DDBJ databases">
        <title>Assembly of a new bacterial strain Brevibacillus borstelensis AK1.</title>
        <authorList>
            <person name="Rajan I."/>
            <person name="PoliReddy D."/>
            <person name="Sugumar T."/>
            <person name="Rathinam K."/>
            <person name="Alqarawi S."/>
            <person name="Khalil A.B."/>
            <person name="Sivakumar N."/>
        </authorList>
    </citation>
    <scope>NUCLEOTIDE SEQUENCE [LARGE SCALE GENOMIC DNA]</scope>
    <source>
        <strain evidence="4 5">AK1</strain>
    </source>
</reference>